<feature type="non-terminal residue" evidence="2">
    <location>
        <position position="152"/>
    </location>
</feature>
<evidence type="ECO:0000313" key="2">
    <source>
        <dbReference type="EMBL" id="SVB18179.1"/>
    </source>
</evidence>
<dbReference type="Gene3D" id="2.30.40.10">
    <property type="entry name" value="Urease, subunit C, domain 1"/>
    <property type="match status" value="1"/>
</dbReference>
<dbReference type="Gene3D" id="3.20.20.140">
    <property type="entry name" value="Metal-dependent hydrolases"/>
    <property type="match status" value="1"/>
</dbReference>
<dbReference type="PANTHER" id="PTHR22642">
    <property type="entry name" value="IMIDAZOLONEPROPIONASE"/>
    <property type="match status" value="1"/>
</dbReference>
<sequence>MIKYIIIFFIFTMTIHGFNNSPDMILFTNCHVYGKPDIKAILCSRGKIVELLPNDKSVSGQRVDLKGGWVYPGFTDAHMHLTGMGWALESVDMVGTATKEEALKKAQEAVRETHKGAWIRGRGWDQNDWPEIQYPSAKDLDALSEIHPMIFR</sequence>
<dbReference type="AlphaFoldDB" id="A0A382BX35"/>
<dbReference type="SUPFAM" id="SSF51338">
    <property type="entry name" value="Composite domain of metallo-dependent hydrolases"/>
    <property type="match status" value="1"/>
</dbReference>
<dbReference type="InterPro" id="IPR032466">
    <property type="entry name" value="Metal_Hydrolase"/>
</dbReference>
<dbReference type="Pfam" id="PF07969">
    <property type="entry name" value="Amidohydro_3"/>
    <property type="match status" value="1"/>
</dbReference>
<proteinExistence type="predicted"/>
<accession>A0A382BX35</accession>
<dbReference type="InterPro" id="IPR013108">
    <property type="entry name" value="Amidohydro_3"/>
</dbReference>
<dbReference type="PANTHER" id="PTHR22642:SF2">
    <property type="entry name" value="PROTEIN LONG AFTER FAR-RED 3"/>
    <property type="match status" value="1"/>
</dbReference>
<protein>
    <recommendedName>
        <fullName evidence="1">Amidohydrolase 3 domain-containing protein</fullName>
    </recommendedName>
</protein>
<evidence type="ECO:0000259" key="1">
    <source>
        <dbReference type="Pfam" id="PF07969"/>
    </source>
</evidence>
<gene>
    <name evidence="2" type="ORF">METZ01_LOCUS171033</name>
</gene>
<dbReference type="InterPro" id="IPR011059">
    <property type="entry name" value="Metal-dep_hydrolase_composite"/>
</dbReference>
<organism evidence="2">
    <name type="scientific">marine metagenome</name>
    <dbReference type="NCBI Taxonomy" id="408172"/>
    <lineage>
        <taxon>unclassified sequences</taxon>
        <taxon>metagenomes</taxon>
        <taxon>ecological metagenomes</taxon>
    </lineage>
</organism>
<feature type="domain" description="Amidohydrolase 3" evidence="1">
    <location>
        <begin position="63"/>
        <end position="150"/>
    </location>
</feature>
<dbReference type="Gene3D" id="3.10.310.70">
    <property type="match status" value="1"/>
</dbReference>
<reference evidence="2" key="1">
    <citation type="submission" date="2018-05" db="EMBL/GenBank/DDBJ databases">
        <authorList>
            <person name="Lanie J.A."/>
            <person name="Ng W.-L."/>
            <person name="Kazmierczak K.M."/>
            <person name="Andrzejewski T.M."/>
            <person name="Davidsen T.M."/>
            <person name="Wayne K.J."/>
            <person name="Tettelin H."/>
            <person name="Glass J.I."/>
            <person name="Rusch D."/>
            <person name="Podicherti R."/>
            <person name="Tsui H.-C.T."/>
            <person name="Winkler M.E."/>
        </authorList>
    </citation>
    <scope>NUCLEOTIDE SEQUENCE</scope>
</reference>
<dbReference type="EMBL" id="UINC01031708">
    <property type="protein sequence ID" value="SVB18179.1"/>
    <property type="molecule type" value="Genomic_DNA"/>
</dbReference>
<dbReference type="GO" id="GO:0016810">
    <property type="term" value="F:hydrolase activity, acting on carbon-nitrogen (but not peptide) bonds"/>
    <property type="evidence" value="ECO:0007669"/>
    <property type="project" value="InterPro"/>
</dbReference>
<name>A0A382BX35_9ZZZZ</name>
<dbReference type="SUPFAM" id="SSF51556">
    <property type="entry name" value="Metallo-dependent hydrolases"/>
    <property type="match status" value="1"/>
</dbReference>